<dbReference type="EMBL" id="AFZZ01000009">
    <property type="protein sequence ID" value="EHJ42153.1"/>
    <property type="molecule type" value="Genomic_DNA"/>
</dbReference>
<evidence type="ECO:0000313" key="1">
    <source>
        <dbReference type="EMBL" id="EHJ42153.1"/>
    </source>
</evidence>
<dbReference type="Proteomes" id="UP000004407">
    <property type="component" value="Unassembled WGS sequence"/>
</dbReference>
<dbReference type="InterPro" id="IPR005046">
    <property type="entry name" value="DUF285"/>
</dbReference>
<protein>
    <submittedName>
        <fullName evidence="1">Bacterial surface protein 26-residue PARCEL repeat-containing domain protein</fullName>
    </submittedName>
</protein>
<feature type="non-terminal residue" evidence="1">
    <location>
        <position position="273"/>
    </location>
</feature>
<proteinExistence type="predicted"/>
<name>G6ATV1_9BACT</name>
<dbReference type="InterPro" id="IPR032675">
    <property type="entry name" value="LRR_dom_sf"/>
</dbReference>
<dbReference type="Gene3D" id="3.80.10.10">
    <property type="entry name" value="Ribonuclease Inhibitor"/>
    <property type="match status" value="1"/>
</dbReference>
<dbReference type="eggNOG" id="COG4886">
    <property type="taxonomic scope" value="Bacteria"/>
</dbReference>
<sequence length="273" mass="30498">MFAQTAESYVVLDNAAGTLTFKHDANKPAGAFSLNEGELYPAWYAMAGDHTGYNENNIKKVVFDSSFANARPTNCCFWFVGCKDLTVIEGLEYLNTEKVTSMRSMFASCTNLTSLDVSKFRTQNVTDMYYMFGDCSSLTSLDVSKFDTRNVTDMDYMFNNCSNLTSLDVSKFDTQNVTSMWTMFKGCSSLTSLDLSNFDTQNVTNMYGMFYGCVNLATIYASDKFVTTACSYYERMFSGCEKLVGAVPYDENKVGKEMANYTTGYFTYKAASG</sequence>
<dbReference type="PANTHER" id="PTHR45661:SF3">
    <property type="entry name" value="IG-LIKE DOMAIN-CONTAINING PROTEIN"/>
    <property type="match status" value="1"/>
</dbReference>
<dbReference type="HOGENOM" id="CLU_072742_0_0_10"/>
<organism evidence="1 2">
    <name type="scientific">Leyella stercorea DSM 18206</name>
    <dbReference type="NCBI Taxonomy" id="1002367"/>
    <lineage>
        <taxon>Bacteria</taxon>
        <taxon>Pseudomonadati</taxon>
        <taxon>Bacteroidota</taxon>
        <taxon>Bacteroidia</taxon>
        <taxon>Bacteroidales</taxon>
        <taxon>Prevotellaceae</taxon>
        <taxon>Leyella</taxon>
    </lineage>
</organism>
<dbReference type="Pfam" id="PF03382">
    <property type="entry name" value="DUF285"/>
    <property type="match status" value="1"/>
</dbReference>
<dbReference type="PANTHER" id="PTHR45661">
    <property type="entry name" value="SURFACE ANTIGEN"/>
    <property type="match status" value="1"/>
</dbReference>
<evidence type="ECO:0000313" key="2">
    <source>
        <dbReference type="Proteomes" id="UP000004407"/>
    </source>
</evidence>
<dbReference type="SUPFAM" id="SSF52058">
    <property type="entry name" value="L domain-like"/>
    <property type="match status" value="1"/>
</dbReference>
<dbReference type="NCBIfam" id="TIGR02167">
    <property type="entry name" value="Liste_lipo_26"/>
    <property type="match status" value="5"/>
</dbReference>
<dbReference type="AlphaFoldDB" id="G6ATV1"/>
<comment type="caution">
    <text evidence="1">The sequence shown here is derived from an EMBL/GenBank/DDBJ whole genome shotgun (WGS) entry which is preliminary data.</text>
</comment>
<dbReference type="InterPro" id="IPR053139">
    <property type="entry name" value="Surface_bspA-like"/>
</dbReference>
<gene>
    <name evidence="1" type="ORF">HMPREF0673_00035</name>
</gene>
<dbReference type="InterPro" id="IPR011889">
    <property type="entry name" value="Liste_lipo_26"/>
</dbReference>
<accession>G6ATV1</accession>
<reference evidence="1 2" key="1">
    <citation type="submission" date="2011-08" db="EMBL/GenBank/DDBJ databases">
        <authorList>
            <person name="Weinstock G."/>
            <person name="Sodergren E."/>
            <person name="Clifton S."/>
            <person name="Fulton L."/>
            <person name="Fulton B."/>
            <person name="Courtney L."/>
            <person name="Fronick C."/>
            <person name="Harrison M."/>
            <person name="Strong C."/>
            <person name="Farmer C."/>
            <person name="Delahaunty K."/>
            <person name="Markovic C."/>
            <person name="Hall O."/>
            <person name="Minx P."/>
            <person name="Tomlinson C."/>
            <person name="Mitreva M."/>
            <person name="Hou S."/>
            <person name="Chen J."/>
            <person name="Wollam A."/>
            <person name="Pepin K.H."/>
            <person name="Johnson M."/>
            <person name="Bhonagiri V."/>
            <person name="Zhang X."/>
            <person name="Suruliraj S."/>
            <person name="Warren W."/>
            <person name="Chinwalla A."/>
            <person name="Mardis E.R."/>
            <person name="Wilson R.K."/>
        </authorList>
    </citation>
    <scope>NUCLEOTIDE SEQUENCE [LARGE SCALE GENOMIC DNA]</scope>
    <source>
        <strain evidence="1 2">DSM 18206</strain>
    </source>
</reference>